<dbReference type="KEGG" id="olu:OSTLU_29083"/>
<keyword evidence="2" id="KW-1185">Reference proteome</keyword>
<dbReference type="Proteomes" id="UP000001568">
    <property type="component" value="Chromosome 1"/>
</dbReference>
<sequence>MSSFTLASSAPSKTIARAHARRGAARGARVVVHAAKKKQDATEEDEAKIDFKGLKQLISMGLGTISGDITEINLDDPTRTVVMELEANNFEDKDGKPLNFINNDGFVGEKGESVSVLNYAVPVLLGAASIAGVVATLKALA</sequence>
<dbReference type="RefSeq" id="XP_001415601.1">
    <property type="nucleotide sequence ID" value="XM_001415564.1"/>
</dbReference>
<dbReference type="HOGENOM" id="CLU_1828567_0_0_1"/>
<dbReference type="AlphaFoldDB" id="A4RRN7"/>
<dbReference type="EMBL" id="CP000581">
    <property type="protein sequence ID" value="ABO93893.1"/>
    <property type="molecule type" value="Genomic_DNA"/>
</dbReference>
<dbReference type="eggNOG" id="ENOG502SV68">
    <property type="taxonomic scope" value="Eukaryota"/>
</dbReference>
<reference evidence="1 2" key="1">
    <citation type="journal article" date="2007" name="Proc. Natl. Acad. Sci. U.S.A.">
        <title>The tiny eukaryote Ostreococcus provides genomic insights into the paradox of plankton speciation.</title>
        <authorList>
            <person name="Palenik B."/>
            <person name="Grimwood J."/>
            <person name="Aerts A."/>
            <person name="Rouze P."/>
            <person name="Salamov A."/>
            <person name="Putnam N."/>
            <person name="Dupont C."/>
            <person name="Jorgensen R."/>
            <person name="Derelle E."/>
            <person name="Rombauts S."/>
            <person name="Zhou K."/>
            <person name="Otillar R."/>
            <person name="Merchant S.S."/>
            <person name="Podell S."/>
            <person name="Gaasterland T."/>
            <person name="Napoli C."/>
            <person name="Gendler K."/>
            <person name="Manuell A."/>
            <person name="Tai V."/>
            <person name="Vallon O."/>
            <person name="Piganeau G."/>
            <person name="Jancek S."/>
            <person name="Heijde M."/>
            <person name="Jabbari K."/>
            <person name="Bowler C."/>
            <person name="Lohr M."/>
            <person name="Robbens S."/>
            <person name="Werner G."/>
            <person name="Dubchak I."/>
            <person name="Pazour G.J."/>
            <person name="Ren Q."/>
            <person name="Paulsen I."/>
            <person name="Delwiche C."/>
            <person name="Schmutz J."/>
            <person name="Rokhsar D."/>
            <person name="Van de Peer Y."/>
            <person name="Moreau H."/>
            <person name="Grigoriev I.V."/>
        </authorList>
    </citation>
    <scope>NUCLEOTIDE SEQUENCE [LARGE SCALE GENOMIC DNA]</scope>
    <source>
        <strain evidence="1 2">CCE9901</strain>
    </source>
</reference>
<dbReference type="GeneID" id="4999602"/>
<dbReference type="OMA" id="LWKPDDK"/>
<accession>A4RRN7</accession>
<name>A4RRN7_OSTLU</name>
<protein>
    <submittedName>
        <fullName evidence="1">Uncharacterized protein</fullName>
    </submittedName>
</protein>
<proteinExistence type="predicted"/>
<organism evidence="1 2">
    <name type="scientific">Ostreococcus lucimarinus (strain CCE9901)</name>
    <dbReference type="NCBI Taxonomy" id="436017"/>
    <lineage>
        <taxon>Eukaryota</taxon>
        <taxon>Viridiplantae</taxon>
        <taxon>Chlorophyta</taxon>
        <taxon>Mamiellophyceae</taxon>
        <taxon>Mamiellales</taxon>
        <taxon>Bathycoccaceae</taxon>
        <taxon>Ostreococcus</taxon>
    </lineage>
</organism>
<evidence type="ECO:0000313" key="1">
    <source>
        <dbReference type="EMBL" id="ABO93893.1"/>
    </source>
</evidence>
<gene>
    <name evidence="1" type="ORF">OSTLU_29083</name>
</gene>
<dbReference type="Gramene" id="ABO93893">
    <property type="protein sequence ID" value="ABO93893"/>
    <property type="gene ID" value="OSTLU_29083"/>
</dbReference>
<evidence type="ECO:0000313" key="2">
    <source>
        <dbReference type="Proteomes" id="UP000001568"/>
    </source>
</evidence>
<dbReference type="OrthoDB" id="497018at2759"/>